<dbReference type="RefSeq" id="WP_284378143.1">
    <property type="nucleotide sequence ID" value="NZ_BSNN01000004.1"/>
</dbReference>
<evidence type="ECO:0000313" key="4">
    <source>
        <dbReference type="Proteomes" id="UP001156694"/>
    </source>
</evidence>
<keyword evidence="1 3" id="KW-0489">Methyltransferase</keyword>
<keyword evidence="4" id="KW-1185">Reference proteome</keyword>
<comment type="caution">
    <text evidence="3">The sequence shown here is derived from an EMBL/GenBank/DDBJ whole genome shotgun (WGS) entry which is preliminary data.</text>
</comment>
<dbReference type="EMBL" id="BSNN01000004">
    <property type="protein sequence ID" value="GLQ35559.1"/>
    <property type="molecule type" value="Genomic_DNA"/>
</dbReference>
<dbReference type="InterPro" id="IPR050602">
    <property type="entry name" value="Malonyl-ACP_OMT"/>
</dbReference>
<dbReference type="GO" id="GO:0032259">
    <property type="term" value="P:methylation"/>
    <property type="evidence" value="ECO:0007669"/>
    <property type="project" value="UniProtKB-KW"/>
</dbReference>
<gene>
    <name evidence="3" type="ORF">GCM10007939_18420</name>
</gene>
<evidence type="ECO:0000256" key="1">
    <source>
        <dbReference type="ARBA" id="ARBA00022603"/>
    </source>
</evidence>
<accession>A0ABQ5VW73</accession>
<evidence type="ECO:0000256" key="2">
    <source>
        <dbReference type="ARBA" id="ARBA00022679"/>
    </source>
</evidence>
<dbReference type="SUPFAM" id="SSF53335">
    <property type="entry name" value="S-adenosyl-L-methionine-dependent methyltransferases"/>
    <property type="match status" value="1"/>
</dbReference>
<dbReference type="PANTHER" id="PTHR13090">
    <property type="entry name" value="ARGININE-HYDROXYLASE NDUFAF5, MITOCHONDRIAL"/>
    <property type="match status" value="1"/>
</dbReference>
<dbReference type="Proteomes" id="UP001156694">
    <property type="component" value="Unassembled WGS sequence"/>
</dbReference>
<name>A0ABQ5VW73_9RHOB</name>
<organism evidence="3 4">
    <name type="scientific">Amylibacter marinus</name>
    <dbReference type="NCBI Taxonomy" id="1475483"/>
    <lineage>
        <taxon>Bacteria</taxon>
        <taxon>Pseudomonadati</taxon>
        <taxon>Pseudomonadota</taxon>
        <taxon>Alphaproteobacteria</taxon>
        <taxon>Rhodobacterales</taxon>
        <taxon>Paracoccaceae</taxon>
        <taxon>Amylibacter</taxon>
    </lineage>
</organism>
<keyword evidence="2" id="KW-0808">Transferase</keyword>
<sequence length="273" mass="30155">MDTPPNLFETDTLALRRARADGTAWFLQDAALDEIHERIQDVNRTFKNVAIIGPRANIWAERLGLEATCIPDRDFLGLGEAQYDLIIHAMALHWANDPIGQLVQMRRALVPDGLMLAVSFGGQTLNELRISFAQAETRVLGGISPRVAPMGELREMGALLQRAQLALPVADALPLTVSYENALRLMHDLRAMGETNVMCARHKTPISKPLLAEVMREYQSSFAVEGRIQASFELIFLSGWAPSRTQQQPLKPGSAQVRLADALGTLEINPDKP</sequence>
<dbReference type="PANTHER" id="PTHR13090:SF1">
    <property type="entry name" value="ARGININE-HYDROXYLASE NDUFAF5, MITOCHONDRIAL"/>
    <property type="match status" value="1"/>
</dbReference>
<dbReference type="InterPro" id="IPR029063">
    <property type="entry name" value="SAM-dependent_MTases_sf"/>
</dbReference>
<protein>
    <submittedName>
        <fullName evidence="3">SAM-dependent methyltransferase</fullName>
    </submittedName>
</protein>
<dbReference type="GO" id="GO:0008168">
    <property type="term" value="F:methyltransferase activity"/>
    <property type="evidence" value="ECO:0007669"/>
    <property type="project" value="UniProtKB-KW"/>
</dbReference>
<dbReference type="Gene3D" id="3.40.50.150">
    <property type="entry name" value="Vaccinia Virus protein VP39"/>
    <property type="match status" value="1"/>
</dbReference>
<reference evidence="4" key="1">
    <citation type="journal article" date="2019" name="Int. J. Syst. Evol. Microbiol.">
        <title>The Global Catalogue of Microorganisms (GCM) 10K type strain sequencing project: providing services to taxonomists for standard genome sequencing and annotation.</title>
        <authorList>
            <consortium name="The Broad Institute Genomics Platform"/>
            <consortium name="The Broad Institute Genome Sequencing Center for Infectious Disease"/>
            <person name="Wu L."/>
            <person name="Ma J."/>
        </authorList>
    </citation>
    <scope>NUCLEOTIDE SEQUENCE [LARGE SCALE GENOMIC DNA]</scope>
    <source>
        <strain evidence="4">NBRC 110140</strain>
    </source>
</reference>
<evidence type="ECO:0000313" key="3">
    <source>
        <dbReference type="EMBL" id="GLQ35559.1"/>
    </source>
</evidence>
<proteinExistence type="predicted"/>